<proteinExistence type="predicted"/>
<dbReference type="EMBL" id="CP000552">
    <property type="protein sequence ID" value="ABM71940.1"/>
    <property type="molecule type" value="Genomic_DNA"/>
</dbReference>
<organism evidence="1 2">
    <name type="scientific">Prochlorococcus marinus (strain MIT 9515)</name>
    <dbReference type="NCBI Taxonomy" id="167542"/>
    <lineage>
        <taxon>Bacteria</taxon>
        <taxon>Bacillati</taxon>
        <taxon>Cyanobacteriota</taxon>
        <taxon>Cyanophyceae</taxon>
        <taxon>Synechococcales</taxon>
        <taxon>Prochlorococcaceae</taxon>
        <taxon>Prochlorococcus</taxon>
    </lineage>
</organism>
<name>A2BVX9_PROM5</name>
<protein>
    <recommendedName>
        <fullName evidence="3">Protein family PM-14</fullName>
    </recommendedName>
</protein>
<dbReference type="Proteomes" id="UP000001589">
    <property type="component" value="Chromosome"/>
</dbReference>
<dbReference type="AlphaFoldDB" id="A2BVX9"/>
<reference evidence="1 2" key="1">
    <citation type="journal article" date="2007" name="PLoS Genet.">
        <title>Patterns and implications of gene gain and loss in the evolution of Prochlorococcus.</title>
        <authorList>
            <person name="Kettler G.C."/>
            <person name="Martiny A.C."/>
            <person name="Huang K."/>
            <person name="Zucker J."/>
            <person name="Coleman M.L."/>
            <person name="Rodrigue S."/>
            <person name="Chen F."/>
            <person name="Lapidus A."/>
            <person name="Ferriera S."/>
            <person name="Johnson J."/>
            <person name="Steglich C."/>
            <person name="Church G.M."/>
            <person name="Richardson P."/>
            <person name="Chisholm S.W."/>
        </authorList>
    </citation>
    <scope>NUCLEOTIDE SEQUENCE [LARGE SCALE GENOMIC DNA]</scope>
    <source>
        <strain evidence="1 2">MIT 9515</strain>
    </source>
</reference>
<dbReference type="GeneID" id="60202090"/>
<dbReference type="HOGENOM" id="CLU_3083515_0_0_3"/>
<evidence type="ECO:0000313" key="1">
    <source>
        <dbReference type="EMBL" id="ABM71940.1"/>
    </source>
</evidence>
<dbReference type="KEGG" id="pmc:P9515_07311"/>
<evidence type="ECO:0008006" key="3">
    <source>
        <dbReference type="Google" id="ProtNLM"/>
    </source>
</evidence>
<dbReference type="RefSeq" id="WP_011820045.1">
    <property type="nucleotide sequence ID" value="NC_008817.1"/>
</dbReference>
<accession>A2BVX9</accession>
<sequence>MKLTTPFTFLNNSLNNAWKMSDFNYQLPKDKFNEFWDEECILHPTNSHCKIYDE</sequence>
<gene>
    <name evidence="1" type="ordered locus">P9515_07311</name>
</gene>
<evidence type="ECO:0000313" key="2">
    <source>
        <dbReference type="Proteomes" id="UP000001589"/>
    </source>
</evidence>